<dbReference type="PANTHER" id="PTHR15141">
    <property type="entry name" value="TRANSCRIPTION ELONGATION FACTOR B POLYPEPTIDE 3"/>
    <property type="match status" value="1"/>
</dbReference>
<feature type="compositionally biased region" description="Polar residues" evidence="1">
    <location>
        <begin position="204"/>
        <end position="215"/>
    </location>
</feature>
<dbReference type="RefSeq" id="XP_069203770.1">
    <property type="nucleotide sequence ID" value="XM_069340302.1"/>
</dbReference>
<dbReference type="InterPro" id="IPR051870">
    <property type="entry name" value="Elongin-A_domain"/>
</dbReference>
<name>A0ABR3PMX1_9PEZI</name>
<evidence type="ECO:0000313" key="2">
    <source>
        <dbReference type="EMBL" id="KAL1310921.1"/>
    </source>
</evidence>
<dbReference type="Pfam" id="PF06881">
    <property type="entry name" value="Elongin_A"/>
    <property type="match status" value="1"/>
</dbReference>
<dbReference type="EMBL" id="JBFMKM010000003">
    <property type="protein sequence ID" value="KAL1310921.1"/>
    <property type="molecule type" value="Genomic_DNA"/>
</dbReference>
<proteinExistence type="predicted"/>
<evidence type="ECO:0000313" key="3">
    <source>
        <dbReference type="Proteomes" id="UP001562354"/>
    </source>
</evidence>
<dbReference type="PANTHER" id="PTHR15141:SF76">
    <property type="entry name" value="TRANSCRIPTION ELONGATION FACTOR B POLYPEPTIDE 3"/>
    <property type="match status" value="1"/>
</dbReference>
<keyword evidence="3" id="KW-1185">Reference proteome</keyword>
<dbReference type="Gene3D" id="6.10.250.3180">
    <property type="match status" value="1"/>
</dbReference>
<comment type="caution">
    <text evidence="2">The sequence shown here is derived from an EMBL/GenBank/DDBJ whole genome shotgun (WGS) entry which is preliminary data.</text>
</comment>
<evidence type="ECO:0008006" key="4">
    <source>
        <dbReference type="Google" id="ProtNLM"/>
    </source>
</evidence>
<evidence type="ECO:0000256" key="1">
    <source>
        <dbReference type="SAM" id="MobiDB-lite"/>
    </source>
</evidence>
<dbReference type="InterPro" id="IPR010684">
    <property type="entry name" value="RNA_pol_II_trans_fac_SIII_A"/>
</dbReference>
<accession>A0ABR3PMX1</accession>
<sequence length="320" mass="35365">MVPSLIEMCQRAAIRDAIDIRDVGELPYRLVRPMLRKITNPGQLAEIEEASPHIAEDSGEIWRTFIKRDIPDGDRKMQANAPANPADWGKVYRKLKRADQRQQDAAEEQLKAALSGKKSEKAKNAVNIIHSVIPQGKKNVWGGAPRDAPSGTQALRNARTAADQLKILKSQTATRQQGRNAALSIASHELQQRRGVVQQAPRSMVSQYNRNQPKIQQPPVPTQTAPRPTVFAPRTNTRSASERAINMATIKEQEAKEKRLRALTASSSSRPSTTVARKSASPPARPASHPSSSLPSQSASRMPRKRPAYDPFLPAKKRKV</sequence>
<dbReference type="GeneID" id="95974849"/>
<feature type="compositionally biased region" description="Low complexity" evidence="1">
    <location>
        <begin position="262"/>
        <end position="301"/>
    </location>
</feature>
<dbReference type="Proteomes" id="UP001562354">
    <property type="component" value="Unassembled WGS sequence"/>
</dbReference>
<organism evidence="2 3">
    <name type="scientific">Neodothiora populina</name>
    <dbReference type="NCBI Taxonomy" id="2781224"/>
    <lineage>
        <taxon>Eukaryota</taxon>
        <taxon>Fungi</taxon>
        <taxon>Dikarya</taxon>
        <taxon>Ascomycota</taxon>
        <taxon>Pezizomycotina</taxon>
        <taxon>Dothideomycetes</taxon>
        <taxon>Dothideomycetidae</taxon>
        <taxon>Dothideales</taxon>
        <taxon>Dothioraceae</taxon>
        <taxon>Neodothiora</taxon>
    </lineage>
</organism>
<reference evidence="2 3" key="1">
    <citation type="submission" date="2024-07" db="EMBL/GenBank/DDBJ databases">
        <title>Draft sequence of the Neodothiora populina.</title>
        <authorList>
            <person name="Drown D.D."/>
            <person name="Schuette U.S."/>
            <person name="Buechlein A.B."/>
            <person name="Rusch D.R."/>
            <person name="Winton L.W."/>
            <person name="Adams G.A."/>
        </authorList>
    </citation>
    <scope>NUCLEOTIDE SEQUENCE [LARGE SCALE GENOMIC DNA]</scope>
    <source>
        <strain evidence="2 3">CPC 39397</strain>
    </source>
</reference>
<gene>
    <name evidence="2" type="ORF">AAFC00_001146</name>
</gene>
<feature type="region of interest" description="Disordered" evidence="1">
    <location>
        <begin position="204"/>
        <end position="320"/>
    </location>
</feature>
<protein>
    <recommendedName>
        <fullName evidence="4">Elongin-A</fullName>
    </recommendedName>
</protein>